<evidence type="ECO:0000259" key="1">
    <source>
        <dbReference type="PROSITE" id="PS51819"/>
    </source>
</evidence>
<feature type="domain" description="VOC" evidence="1">
    <location>
        <begin position="158"/>
        <end position="279"/>
    </location>
</feature>
<dbReference type="PROSITE" id="PS51819">
    <property type="entry name" value="VOC"/>
    <property type="match status" value="2"/>
</dbReference>
<dbReference type="InterPro" id="IPR029068">
    <property type="entry name" value="Glyas_Bleomycin-R_OHBP_Dase"/>
</dbReference>
<gene>
    <name evidence="2" type="ORF">C1I95_20850</name>
</gene>
<dbReference type="Proteomes" id="UP000248924">
    <property type="component" value="Unassembled WGS sequence"/>
</dbReference>
<protein>
    <submittedName>
        <fullName evidence="2">Glyoxalase</fullName>
    </submittedName>
</protein>
<dbReference type="Gene3D" id="3.10.180.10">
    <property type="entry name" value="2,3-Dihydroxybiphenyl 1,2-Dioxygenase, domain 1"/>
    <property type="match status" value="2"/>
</dbReference>
<comment type="caution">
    <text evidence="2">The sequence shown here is derived from an EMBL/GenBank/DDBJ whole genome shotgun (WGS) entry which is preliminary data.</text>
</comment>
<name>A0A2W2ECR6_9ACTN</name>
<dbReference type="PANTHER" id="PTHR43279">
    <property type="entry name" value="CATECHOL-2,3-DIOXYGENASE"/>
    <property type="match status" value="1"/>
</dbReference>
<dbReference type="SUPFAM" id="SSF54593">
    <property type="entry name" value="Glyoxalase/Bleomycin resistance protein/Dihydroxybiphenyl dioxygenase"/>
    <property type="match status" value="2"/>
</dbReference>
<feature type="domain" description="VOC" evidence="1">
    <location>
        <begin position="1"/>
        <end position="116"/>
    </location>
</feature>
<dbReference type="EMBL" id="POTY01000139">
    <property type="protein sequence ID" value="PZG14825.1"/>
    <property type="molecule type" value="Genomic_DNA"/>
</dbReference>
<accession>A0A2W2ECR6</accession>
<reference evidence="2 3" key="1">
    <citation type="submission" date="2018-01" db="EMBL/GenBank/DDBJ databases">
        <title>Draft genome sequence of Jishengella sp. NA12.</title>
        <authorList>
            <person name="Sahin N."/>
            <person name="Ay H."/>
            <person name="Saygin H."/>
        </authorList>
    </citation>
    <scope>NUCLEOTIDE SEQUENCE [LARGE SCALE GENOMIC DNA]</scope>
    <source>
        <strain evidence="2 3">NA12</strain>
    </source>
</reference>
<sequence length="279" mass="29365">MGPVELLTGDLDGLREFYTRGVGLSPISQGDREVTLGRDGVPLLRLAVADAPADDPRQAGLYHSAFLFPDEAALARALVDTATVAPNAFQGASDHRVSQAFYFADPDGNGVELYVDRPRDQWRWAAGQVVMGSTAIDPNAFIRTHLDRGATGSGSAVTMGHVHLRGGDLKQAESFYADTLGFAVTSRTDGALFLAADGYHHHLAVNTWSSAGAGARPDSLGLRSVAVHVAGIGELDALAQRLTAADVAHDRADTSITVHDPWGTRVVVSAVADAENDTA</sequence>
<evidence type="ECO:0000313" key="2">
    <source>
        <dbReference type="EMBL" id="PZG14825.1"/>
    </source>
</evidence>
<evidence type="ECO:0000313" key="3">
    <source>
        <dbReference type="Proteomes" id="UP000248924"/>
    </source>
</evidence>
<dbReference type="AlphaFoldDB" id="A0A2W2ECR6"/>
<dbReference type="Pfam" id="PF00903">
    <property type="entry name" value="Glyoxalase"/>
    <property type="match status" value="2"/>
</dbReference>
<keyword evidence="3" id="KW-1185">Reference proteome</keyword>
<dbReference type="InterPro" id="IPR037523">
    <property type="entry name" value="VOC_core"/>
</dbReference>
<dbReference type="PANTHER" id="PTHR43279:SF1">
    <property type="entry name" value="CATECHOL-2,3-DIOXYGENASE"/>
    <property type="match status" value="1"/>
</dbReference>
<organism evidence="2 3">
    <name type="scientific">Micromonospora craterilacus</name>
    <dbReference type="NCBI Taxonomy" id="1655439"/>
    <lineage>
        <taxon>Bacteria</taxon>
        <taxon>Bacillati</taxon>
        <taxon>Actinomycetota</taxon>
        <taxon>Actinomycetes</taxon>
        <taxon>Micromonosporales</taxon>
        <taxon>Micromonosporaceae</taxon>
        <taxon>Micromonospora</taxon>
    </lineage>
</organism>
<proteinExistence type="predicted"/>
<dbReference type="InterPro" id="IPR004360">
    <property type="entry name" value="Glyas_Fos-R_dOase_dom"/>
</dbReference>